<dbReference type="HOGENOM" id="CLU_104085_0_0_5"/>
<dbReference type="SMART" id="SM00287">
    <property type="entry name" value="SH3b"/>
    <property type="match status" value="1"/>
</dbReference>
<sequence length="192" mass="19392">MRNSTKTFGGGMAAAMLAGALAFGGATSANAGVTGCSAPGGKQEVGAVLGAVVGGLIGNKVGGRQPGLETVVGAGAGAAAGSAIGCELQKDRVEARYGSTYKRDGYRLSSDIAPARYSKIGGTFVATTGVNLRAAPTTGSARVGRLRAGERFEALAEVRGTDWILVGHDGVGVGYVRNDFVRPEGRRYAYGY</sequence>
<evidence type="ECO:0000313" key="4">
    <source>
        <dbReference type="Proteomes" id="UP000001868"/>
    </source>
</evidence>
<dbReference type="Pfam" id="PF13488">
    <property type="entry name" value="Gly-zipper_Omp"/>
    <property type="match status" value="1"/>
</dbReference>
<feature type="chain" id="PRO_5002825395" description="SH3b domain-containing protein" evidence="1">
    <location>
        <begin position="32"/>
        <end position="192"/>
    </location>
</feature>
<dbReference type="InterPro" id="IPR039567">
    <property type="entry name" value="Gly-zipper"/>
</dbReference>
<dbReference type="RefSeq" id="WP_012522750.1">
    <property type="nucleotide sequence ID" value="NC_011144.1"/>
</dbReference>
<gene>
    <name evidence="3" type="ordered locus">PHZ_c2198</name>
</gene>
<feature type="domain" description="SH3b" evidence="2">
    <location>
        <begin position="120"/>
        <end position="184"/>
    </location>
</feature>
<accession>B4RET3</accession>
<evidence type="ECO:0000256" key="1">
    <source>
        <dbReference type="SAM" id="SignalP"/>
    </source>
</evidence>
<dbReference type="InterPro" id="IPR003646">
    <property type="entry name" value="SH3-like_bac-type"/>
</dbReference>
<protein>
    <recommendedName>
        <fullName evidence="2">SH3b domain-containing protein</fullName>
    </recommendedName>
</protein>
<keyword evidence="1" id="KW-0732">Signal</keyword>
<dbReference type="STRING" id="450851.PHZ_c2198"/>
<dbReference type="AlphaFoldDB" id="B4RET3"/>
<evidence type="ECO:0000259" key="2">
    <source>
        <dbReference type="SMART" id="SM00287"/>
    </source>
</evidence>
<dbReference type="eggNOG" id="COG3103">
    <property type="taxonomic scope" value="Bacteria"/>
</dbReference>
<reference evidence="3 4" key="1">
    <citation type="journal article" date="2008" name="BMC Genomics">
        <title>Complete genome of Phenylobacterium zucineum - a novel facultative intracellular bacterium isolated from human erythroleukemia cell line K562.</title>
        <authorList>
            <person name="Luo Y."/>
            <person name="Xu X."/>
            <person name="Ding Z."/>
            <person name="Liu Z."/>
            <person name="Zhang B."/>
            <person name="Yan Z."/>
            <person name="Sun J."/>
            <person name="Hu S."/>
            <person name="Hu X."/>
        </authorList>
    </citation>
    <scope>NUCLEOTIDE SEQUENCE [LARGE SCALE GENOMIC DNA]</scope>
    <source>
        <strain evidence="3 4">HLK1</strain>
    </source>
</reference>
<organism evidence="3 4">
    <name type="scientific">Phenylobacterium zucineum (strain HLK1)</name>
    <dbReference type="NCBI Taxonomy" id="450851"/>
    <lineage>
        <taxon>Bacteria</taxon>
        <taxon>Pseudomonadati</taxon>
        <taxon>Pseudomonadota</taxon>
        <taxon>Alphaproteobacteria</taxon>
        <taxon>Caulobacterales</taxon>
        <taxon>Caulobacteraceae</taxon>
        <taxon>Phenylobacterium</taxon>
    </lineage>
</organism>
<dbReference type="Proteomes" id="UP000001868">
    <property type="component" value="Chromosome"/>
</dbReference>
<name>B4RET3_PHEZH</name>
<feature type="signal peptide" evidence="1">
    <location>
        <begin position="1"/>
        <end position="31"/>
    </location>
</feature>
<dbReference type="Gene3D" id="2.30.30.40">
    <property type="entry name" value="SH3 Domains"/>
    <property type="match status" value="1"/>
</dbReference>
<dbReference type="EMBL" id="CP000747">
    <property type="protein sequence ID" value="ACG78609.1"/>
    <property type="molecule type" value="Genomic_DNA"/>
</dbReference>
<proteinExistence type="predicted"/>
<dbReference type="KEGG" id="pzu:PHZ_c2198"/>
<dbReference type="Pfam" id="PF08239">
    <property type="entry name" value="SH3_3"/>
    <property type="match status" value="1"/>
</dbReference>
<evidence type="ECO:0000313" key="3">
    <source>
        <dbReference type="EMBL" id="ACG78609.1"/>
    </source>
</evidence>
<keyword evidence="4" id="KW-1185">Reference proteome</keyword>